<dbReference type="PRINTS" id="PR00744">
    <property type="entry name" value="GLHYDRLASE37"/>
</dbReference>
<dbReference type="PROSITE" id="PS00928">
    <property type="entry name" value="TREHALASE_2"/>
    <property type="match status" value="1"/>
</dbReference>
<proteinExistence type="inferred from homology"/>
<dbReference type="AlphaFoldDB" id="A0A0N4U6W2"/>
<dbReference type="Gene3D" id="1.50.10.10">
    <property type="match status" value="1"/>
</dbReference>
<evidence type="ECO:0000313" key="9">
    <source>
        <dbReference type="Proteomes" id="UP000274756"/>
    </source>
</evidence>
<dbReference type="EC" id="3.2.1.28" evidence="2 6"/>
<evidence type="ECO:0000256" key="2">
    <source>
        <dbReference type="ARBA" id="ARBA00012757"/>
    </source>
</evidence>
<comment type="catalytic activity">
    <reaction evidence="6">
        <text>alpha,alpha-trehalose + H2O = alpha-D-glucose + beta-D-glucose</text>
        <dbReference type="Rhea" id="RHEA:32675"/>
        <dbReference type="ChEBI" id="CHEBI:15377"/>
        <dbReference type="ChEBI" id="CHEBI:15903"/>
        <dbReference type="ChEBI" id="CHEBI:16551"/>
        <dbReference type="ChEBI" id="CHEBI:17925"/>
        <dbReference type="EC" id="3.2.1.28"/>
    </reaction>
</comment>
<dbReference type="Proteomes" id="UP000038040">
    <property type="component" value="Unplaced"/>
</dbReference>
<dbReference type="GO" id="GO:0005993">
    <property type="term" value="P:trehalose catabolic process"/>
    <property type="evidence" value="ECO:0007669"/>
    <property type="project" value="TreeGrafter"/>
</dbReference>
<accession>A0A0N4U6W2</accession>
<evidence type="ECO:0000313" key="7">
    <source>
        <dbReference type="EMBL" id="VDN57078.1"/>
    </source>
</evidence>
<evidence type="ECO:0000256" key="5">
    <source>
        <dbReference type="ARBA" id="ARBA00023295"/>
    </source>
</evidence>
<dbReference type="STRING" id="318479.A0A0N4U6W2"/>
<dbReference type="InterPro" id="IPR001661">
    <property type="entry name" value="Glyco_hydro_37"/>
</dbReference>
<dbReference type="PANTHER" id="PTHR23403">
    <property type="entry name" value="TREHALASE"/>
    <property type="match status" value="1"/>
</dbReference>
<evidence type="ECO:0000313" key="8">
    <source>
        <dbReference type="Proteomes" id="UP000038040"/>
    </source>
</evidence>
<keyword evidence="5 6" id="KW-0326">Glycosidase</keyword>
<reference evidence="10" key="1">
    <citation type="submission" date="2017-02" db="UniProtKB">
        <authorList>
            <consortium name="WormBaseParasite"/>
        </authorList>
    </citation>
    <scope>IDENTIFICATION</scope>
</reference>
<dbReference type="Proteomes" id="UP000274756">
    <property type="component" value="Unassembled WGS sequence"/>
</dbReference>
<dbReference type="InterPro" id="IPR018232">
    <property type="entry name" value="Glyco_hydro_37_CS"/>
</dbReference>
<dbReference type="WBParaSite" id="DME_0000269101-mRNA-1">
    <property type="protein sequence ID" value="DME_0000269101-mRNA-1"/>
    <property type="gene ID" value="DME_0000269101"/>
</dbReference>
<evidence type="ECO:0000256" key="1">
    <source>
        <dbReference type="ARBA" id="ARBA00005615"/>
    </source>
</evidence>
<name>A0A0N4U6W2_DRAME</name>
<dbReference type="SUPFAM" id="SSF48208">
    <property type="entry name" value="Six-hairpin glycosidases"/>
    <property type="match status" value="1"/>
</dbReference>
<evidence type="ECO:0000256" key="4">
    <source>
        <dbReference type="ARBA" id="ARBA00022801"/>
    </source>
</evidence>
<evidence type="ECO:0000256" key="6">
    <source>
        <dbReference type="RuleBase" id="RU361180"/>
    </source>
</evidence>
<dbReference type="Pfam" id="PF01204">
    <property type="entry name" value="Trehalase"/>
    <property type="match status" value="1"/>
</dbReference>
<sequence>MIWNGIMKIINDVGIVKNYSLPRCSESVCVGPLSDIYCNGKLIYITWLFGLQSTCPGEMLLRSPKEVLGDFYSLPNPIKRENFEKFCNRNFAKFPYLSSAELSDWTQEPYNIRLLNDTHLRNFTLKLNAIWKKLGRQFNPEVREKIHLFPVFPVPNPFIVPGGFFNIYFYWDSYWIIKGLLFSNMTLTSRNILNNFATVITHFNFIPNSGNIGLSRRTQPPLFVQMVADFYDATKNKTFLAEIMPFIETELSWWQQNRSISVDLPTGERYSLFRYNSISNCPRPENYLVDLDNGLNGTGDPEFIWSSIASACESGLDFSSRWFEYDGPHAGTKFSIRTNTVIPVDLNVFMAWNYFTVGNFFKILGKENKTKKYDILGKELKNAIQAVMWNDEDGIWYDYDLVKRQHRKRFYPSDVFPLLLGEVSDEIGSKILSYLESVQVLDFRGGIPSSLDKESEQQWDYPNGWAPTIHLFVESLRVSGHKQLQKLAKDIADKFIHTVYNGLMNTSQSLPSACWEKYDVRYEDGRPGNGGEYIVQQGFGWTNGAVLDMIRRFYILQSGHFDLDSKGYSIC</sequence>
<keyword evidence="4 6" id="KW-0378">Hydrolase</keyword>
<comment type="similarity">
    <text evidence="1 6">Belongs to the glycosyl hydrolase 37 family.</text>
</comment>
<reference evidence="7 9" key="2">
    <citation type="submission" date="2018-11" db="EMBL/GenBank/DDBJ databases">
        <authorList>
            <consortium name="Pathogen Informatics"/>
        </authorList>
    </citation>
    <scope>NUCLEOTIDE SEQUENCE [LARGE SCALE GENOMIC DNA]</scope>
</reference>
<dbReference type="OrthoDB" id="3542292at2759"/>
<dbReference type="GO" id="GO:0004555">
    <property type="term" value="F:alpha,alpha-trehalase activity"/>
    <property type="evidence" value="ECO:0007669"/>
    <property type="project" value="UniProtKB-EC"/>
</dbReference>
<gene>
    <name evidence="7" type="ORF">DME_LOCUS7051</name>
</gene>
<dbReference type="InterPro" id="IPR012341">
    <property type="entry name" value="6hp_glycosidase-like_sf"/>
</dbReference>
<keyword evidence="9" id="KW-1185">Reference proteome</keyword>
<dbReference type="InterPro" id="IPR008928">
    <property type="entry name" value="6-hairpin_glycosidase_sf"/>
</dbReference>
<evidence type="ECO:0000313" key="10">
    <source>
        <dbReference type="WBParaSite" id="DME_0000269101-mRNA-1"/>
    </source>
</evidence>
<organism evidence="8 10">
    <name type="scientific">Dracunculus medinensis</name>
    <name type="common">Guinea worm</name>
    <dbReference type="NCBI Taxonomy" id="318479"/>
    <lineage>
        <taxon>Eukaryota</taxon>
        <taxon>Metazoa</taxon>
        <taxon>Ecdysozoa</taxon>
        <taxon>Nematoda</taxon>
        <taxon>Chromadorea</taxon>
        <taxon>Rhabditida</taxon>
        <taxon>Spirurina</taxon>
        <taxon>Dracunculoidea</taxon>
        <taxon>Dracunculidae</taxon>
        <taxon>Dracunculus</taxon>
    </lineage>
</organism>
<dbReference type="EMBL" id="UYYG01001158">
    <property type="protein sequence ID" value="VDN57078.1"/>
    <property type="molecule type" value="Genomic_DNA"/>
</dbReference>
<dbReference type="PANTHER" id="PTHR23403:SF3">
    <property type="entry name" value="TREHALASE"/>
    <property type="match status" value="1"/>
</dbReference>
<evidence type="ECO:0000256" key="3">
    <source>
        <dbReference type="ARBA" id="ARBA00019905"/>
    </source>
</evidence>
<protein>
    <recommendedName>
        <fullName evidence="3 6">Trehalase</fullName>
        <ecNumber evidence="2 6">3.2.1.28</ecNumber>
    </recommendedName>
    <alternativeName>
        <fullName evidence="6">Alpha-trehalose glucohydrolase</fullName>
    </alternativeName>
</protein>